<feature type="signal peptide" evidence="2">
    <location>
        <begin position="1"/>
        <end position="24"/>
    </location>
</feature>
<comment type="caution">
    <text evidence="3">The sequence shown here is derived from an EMBL/GenBank/DDBJ whole genome shotgun (WGS) entry which is preliminary data.</text>
</comment>
<keyword evidence="4" id="KW-1185">Reference proteome</keyword>
<dbReference type="EMBL" id="NKCI01000285">
    <property type="protein sequence ID" value="RSL44655.1"/>
    <property type="molecule type" value="Genomic_DNA"/>
</dbReference>
<accession>A0A428NV56</accession>
<keyword evidence="2" id="KW-0732">Signal</keyword>
<evidence type="ECO:0000256" key="1">
    <source>
        <dbReference type="SAM" id="MobiDB-lite"/>
    </source>
</evidence>
<feature type="region of interest" description="Disordered" evidence="1">
    <location>
        <begin position="361"/>
        <end position="385"/>
    </location>
</feature>
<name>A0A428NV56_9HYPO</name>
<gene>
    <name evidence="3" type="ORF">CEP54_014598</name>
</gene>
<dbReference type="OrthoDB" id="5402392at2759"/>
<feature type="chain" id="PRO_5019255811" evidence="2">
    <location>
        <begin position="25"/>
        <end position="581"/>
    </location>
</feature>
<organism evidence="3 4">
    <name type="scientific">Fusarium duplospermum</name>
    <dbReference type="NCBI Taxonomy" id="1325734"/>
    <lineage>
        <taxon>Eukaryota</taxon>
        <taxon>Fungi</taxon>
        <taxon>Dikarya</taxon>
        <taxon>Ascomycota</taxon>
        <taxon>Pezizomycotina</taxon>
        <taxon>Sordariomycetes</taxon>
        <taxon>Hypocreomycetidae</taxon>
        <taxon>Hypocreales</taxon>
        <taxon>Nectriaceae</taxon>
        <taxon>Fusarium</taxon>
        <taxon>Fusarium solani species complex</taxon>
    </lineage>
</organism>
<proteinExistence type="predicted"/>
<feature type="region of interest" description="Disordered" evidence="1">
    <location>
        <begin position="307"/>
        <end position="333"/>
    </location>
</feature>
<dbReference type="AlphaFoldDB" id="A0A428NV56"/>
<feature type="region of interest" description="Disordered" evidence="1">
    <location>
        <begin position="521"/>
        <end position="581"/>
    </location>
</feature>
<evidence type="ECO:0000313" key="3">
    <source>
        <dbReference type="EMBL" id="RSL44655.1"/>
    </source>
</evidence>
<evidence type="ECO:0000256" key="2">
    <source>
        <dbReference type="SAM" id="SignalP"/>
    </source>
</evidence>
<sequence>MTRSMRSIDAQLLLWLVPLKRVCGWVDVAALYNLIHSILDLTEQRAQTNPRQLLTDKLCEAKMANSSNTAETFQKTLDPFIKPREQVNYIRRVLALHLGSCSHDGPVKQPVSLTDTAHDVNLDPDSKGVYREYVEALKANVEARRKYNDIAQSNTSRPSSSQETPSNGSDLLEERVALLKLQTKQDRLLAVQNHLDLLMQKPAAAPEYLDPEDMFHDAANLPRVPKEVVNGLVAQQSTKKPDLTEQVAQLEKTVLRAKLLLRREEQLLRETRTNAQNIPDVVSNGTRLHALNTTRNELITWIETELGKASTDEDGDEDAGGSAGGHDRATSDQASINAQLDAIKDKYAKYLAARRSLLSTVAERSDSSTAPVLAPPESKQQVADADPVPSTYLLTPYIESLLSLSRKQKVMITQKAHINSTLGKEVKDSCQILGHHAEESQLLPAHGVAPTTRRRSGLGEVLTSAERPGFTGKVQPWVLAADSAKIATLENVAEQVESGQLALEASMQTLQEIDHLLGQGEAEQDEEPQADTTEDDFWLAGSKTPSKARKHTEKNKGSEQSKDAWSGLHGNLGLIGHEDTA</sequence>
<reference evidence="3 4" key="1">
    <citation type="submission" date="2017-06" db="EMBL/GenBank/DDBJ databases">
        <title>Comparative genomic analysis of Ambrosia Fusariam Clade fungi.</title>
        <authorList>
            <person name="Stajich J.E."/>
            <person name="Carrillo J."/>
            <person name="Kijimoto T."/>
            <person name="Eskalen A."/>
            <person name="O'Donnell K."/>
            <person name="Kasson M."/>
        </authorList>
    </citation>
    <scope>NUCLEOTIDE SEQUENCE [LARGE SCALE GENOMIC DNA]</scope>
    <source>
        <strain evidence="3 4">NRRL62584</strain>
    </source>
</reference>
<dbReference type="Proteomes" id="UP000288168">
    <property type="component" value="Unassembled WGS sequence"/>
</dbReference>
<evidence type="ECO:0000313" key="4">
    <source>
        <dbReference type="Proteomes" id="UP000288168"/>
    </source>
</evidence>
<feature type="region of interest" description="Disordered" evidence="1">
    <location>
        <begin position="150"/>
        <end position="169"/>
    </location>
</feature>
<protein>
    <submittedName>
        <fullName evidence="3">Uncharacterized protein</fullName>
    </submittedName>
</protein>
<feature type="compositionally biased region" description="Acidic residues" evidence="1">
    <location>
        <begin position="522"/>
        <end position="537"/>
    </location>
</feature>